<keyword evidence="1" id="KW-0812">Transmembrane</keyword>
<evidence type="ECO:0000256" key="1">
    <source>
        <dbReference type="SAM" id="Phobius"/>
    </source>
</evidence>
<name>A0AAQ3P175_VIGMU</name>
<reference evidence="2 3" key="1">
    <citation type="journal article" date="2023" name="Life. Sci Alliance">
        <title>Evolutionary insights into 3D genome organization and epigenetic landscape of Vigna mungo.</title>
        <authorList>
            <person name="Junaid A."/>
            <person name="Singh B."/>
            <person name="Bhatia S."/>
        </authorList>
    </citation>
    <scope>NUCLEOTIDE SEQUENCE [LARGE SCALE GENOMIC DNA]</scope>
    <source>
        <strain evidence="2">Urdbean</strain>
    </source>
</reference>
<sequence length="239" mass="26795">MLRSCWSASTCLCATQHEVQYRVHSRCVLVWESWARVRVVAALRAGGVEGESPVEVNIRSVHEAVVIGAALSLSSSAFVLQQDPATKLKSIEIVKFFFFSAIGIHGCILIVSPSRHWTVRACENLDYFVCPTLELWLSFSGALFRLAVPVSSPLHFRCPSRFGSSSAHWSCVLHQTLLLGASVELGSVLKEYLQLLLFQYTDISVHHQLQGSRTLFSLYILVVLLISFMLDIWRDLEAW</sequence>
<dbReference type="EMBL" id="CP144699">
    <property type="protein sequence ID" value="WVZ19815.1"/>
    <property type="molecule type" value="Genomic_DNA"/>
</dbReference>
<accession>A0AAQ3P175</accession>
<dbReference type="Proteomes" id="UP001374535">
    <property type="component" value="Chromosome 2"/>
</dbReference>
<organism evidence="2 3">
    <name type="scientific">Vigna mungo</name>
    <name type="common">Black gram</name>
    <name type="synonym">Phaseolus mungo</name>
    <dbReference type="NCBI Taxonomy" id="3915"/>
    <lineage>
        <taxon>Eukaryota</taxon>
        <taxon>Viridiplantae</taxon>
        <taxon>Streptophyta</taxon>
        <taxon>Embryophyta</taxon>
        <taxon>Tracheophyta</taxon>
        <taxon>Spermatophyta</taxon>
        <taxon>Magnoliopsida</taxon>
        <taxon>eudicotyledons</taxon>
        <taxon>Gunneridae</taxon>
        <taxon>Pentapetalae</taxon>
        <taxon>rosids</taxon>
        <taxon>fabids</taxon>
        <taxon>Fabales</taxon>
        <taxon>Fabaceae</taxon>
        <taxon>Papilionoideae</taxon>
        <taxon>50 kb inversion clade</taxon>
        <taxon>NPAAA clade</taxon>
        <taxon>indigoferoid/millettioid clade</taxon>
        <taxon>Phaseoleae</taxon>
        <taxon>Vigna</taxon>
    </lineage>
</organism>
<dbReference type="AlphaFoldDB" id="A0AAQ3P175"/>
<feature type="transmembrane region" description="Helical" evidence="1">
    <location>
        <begin position="215"/>
        <end position="233"/>
    </location>
</feature>
<keyword evidence="1" id="KW-0472">Membrane</keyword>
<gene>
    <name evidence="2" type="ORF">V8G54_007137</name>
</gene>
<proteinExistence type="predicted"/>
<keyword evidence="3" id="KW-1185">Reference proteome</keyword>
<evidence type="ECO:0000313" key="2">
    <source>
        <dbReference type="EMBL" id="WVZ19815.1"/>
    </source>
</evidence>
<protein>
    <submittedName>
        <fullName evidence="2">Uncharacterized protein</fullName>
    </submittedName>
</protein>
<evidence type="ECO:0000313" key="3">
    <source>
        <dbReference type="Proteomes" id="UP001374535"/>
    </source>
</evidence>
<keyword evidence="1" id="KW-1133">Transmembrane helix</keyword>